<name>A0A8S3Z4W1_9EUPU</name>
<evidence type="ECO:0000259" key="3">
    <source>
        <dbReference type="Pfam" id="PF00135"/>
    </source>
</evidence>
<accession>A0A8S3Z4W1</accession>
<keyword evidence="2" id="KW-1133">Transmembrane helix</keyword>
<reference evidence="4" key="1">
    <citation type="submission" date="2021-04" db="EMBL/GenBank/DDBJ databases">
        <authorList>
            <consortium name="Molecular Ecology Group"/>
        </authorList>
    </citation>
    <scope>NUCLEOTIDE SEQUENCE</scope>
</reference>
<keyword evidence="2" id="KW-0472">Membrane</keyword>
<dbReference type="PANTHER" id="PTHR11559">
    <property type="entry name" value="CARBOXYLESTERASE"/>
    <property type="match status" value="1"/>
</dbReference>
<protein>
    <recommendedName>
        <fullName evidence="3">Carboxylesterase type B domain-containing protein</fullName>
    </recommendedName>
</protein>
<dbReference type="InterPro" id="IPR029058">
    <property type="entry name" value="AB_hydrolase_fold"/>
</dbReference>
<feature type="compositionally biased region" description="Polar residues" evidence="1">
    <location>
        <begin position="38"/>
        <end position="50"/>
    </location>
</feature>
<keyword evidence="5" id="KW-1185">Reference proteome</keyword>
<dbReference type="SUPFAM" id="SSF53474">
    <property type="entry name" value="alpha/beta-Hydrolases"/>
    <property type="match status" value="1"/>
</dbReference>
<feature type="transmembrane region" description="Helical" evidence="2">
    <location>
        <begin position="127"/>
        <end position="151"/>
    </location>
</feature>
<dbReference type="EMBL" id="CAJHNH020001240">
    <property type="protein sequence ID" value="CAG5122211.1"/>
    <property type="molecule type" value="Genomic_DNA"/>
</dbReference>
<dbReference type="PROSITE" id="PS00941">
    <property type="entry name" value="CARBOXYLESTERASE_B_2"/>
    <property type="match status" value="1"/>
</dbReference>
<evidence type="ECO:0000313" key="4">
    <source>
        <dbReference type="EMBL" id="CAG5122211.1"/>
    </source>
</evidence>
<evidence type="ECO:0000313" key="5">
    <source>
        <dbReference type="Proteomes" id="UP000678393"/>
    </source>
</evidence>
<comment type="caution">
    <text evidence="4">The sequence shown here is derived from an EMBL/GenBank/DDBJ whole genome shotgun (WGS) entry which is preliminary data.</text>
</comment>
<feature type="domain" description="Carboxylesterase type B" evidence="3">
    <location>
        <begin position="176"/>
        <end position="662"/>
    </location>
</feature>
<dbReference type="InterPro" id="IPR002018">
    <property type="entry name" value="CarbesteraseB"/>
</dbReference>
<feature type="region of interest" description="Disordered" evidence="1">
    <location>
        <begin position="1"/>
        <end position="26"/>
    </location>
</feature>
<feature type="region of interest" description="Disordered" evidence="1">
    <location>
        <begin position="38"/>
        <end position="61"/>
    </location>
</feature>
<evidence type="ECO:0000256" key="1">
    <source>
        <dbReference type="SAM" id="MobiDB-lite"/>
    </source>
</evidence>
<dbReference type="OrthoDB" id="3200163at2759"/>
<dbReference type="AlphaFoldDB" id="A0A8S3Z4W1"/>
<dbReference type="Gene3D" id="3.40.50.1820">
    <property type="entry name" value="alpha/beta hydrolase"/>
    <property type="match status" value="1"/>
</dbReference>
<dbReference type="Pfam" id="PF00135">
    <property type="entry name" value="COesterase"/>
    <property type="match status" value="1"/>
</dbReference>
<gene>
    <name evidence="4" type="ORF">CUNI_LOCUS7769</name>
</gene>
<proteinExistence type="predicted"/>
<organism evidence="4 5">
    <name type="scientific">Candidula unifasciata</name>
    <dbReference type="NCBI Taxonomy" id="100452"/>
    <lineage>
        <taxon>Eukaryota</taxon>
        <taxon>Metazoa</taxon>
        <taxon>Spiralia</taxon>
        <taxon>Lophotrochozoa</taxon>
        <taxon>Mollusca</taxon>
        <taxon>Gastropoda</taxon>
        <taxon>Heterobranchia</taxon>
        <taxon>Euthyneura</taxon>
        <taxon>Panpulmonata</taxon>
        <taxon>Eupulmonata</taxon>
        <taxon>Stylommatophora</taxon>
        <taxon>Helicina</taxon>
        <taxon>Helicoidea</taxon>
        <taxon>Geomitridae</taxon>
        <taxon>Candidula</taxon>
    </lineage>
</organism>
<sequence length="702" mass="77979">MATAGYKHLNEELGSPSAADKPWNANLSETSLRDAAFSSQLSQYPSQMDNTEVDVENSVKSKSKSQKTSIWRLKSDSGKYKAMRPTAVKELNERDVEGDGANHNDTSSKAHLKLDNKKELTLSKIHVIICCLLISCVVLIAFTTIYVFIILPSNKGRVLYPDGKTHLNYESQNFGDNVVSTSCGLVRGTQEQGAYVFKGIPYALPPTGSRRWKAPVPRSPDTNTCWDGIYPAIAFSSKCVQPKFDNVSAIEGSEDCLYVNVWSPSLNPQTRLPVLVWFHSGDFVYGSGHMPGMSPSPEIAVATNSVYVSFNYRLGALGFLALDELRVGSRGPAGNYGFMDQQLVLMWVRDNIRQFGGDENMVTIFGHGSGATSVHAMLSSAGSSGLFHKAWLTGPVAVLNKTVDEACRDNSVFMQNTGCKDAHCLRQLTAEVISRSSPWPLQAQWTLDELFSIPQKSQLRNDLPIFDGHVVHWSSQKSGPDGPVVPVVFGSAYFDFSSLKTEAAVVNMTWKDYDDMMIHLVDLLGADAIKTAKSLYSDKDILKYISPSRFPSTPSAQFSHIIGDIKDICPVKILADDFIYLYSGSAPVYMYITELYPSQNMKFAGTEKETFIGWDIAAFFDSFQDLNLKVGQGEVNFQNVIRDEIMTFVRSSHPDASRWDTADVNVGIFSHDVTVTPVTSEYFHKCNLWKQNQFFKYRWNDG</sequence>
<dbReference type="InterPro" id="IPR019819">
    <property type="entry name" value="Carboxylesterase_B_CS"/>
</dbReference>
<keyword evidence="2" id="KW-0812">Transmembrane</keyword>
<dbReference type="InterPro" id="IPR050309">
    <property type="entry name" value="Type-B_Carboxylest/Lipase"/>
</dbReference>
<dbReference type="Proteomes" id="UP000678393">
    <property type="component" value="Unassembled WGS sequence"/>
</dbReference>
<evidence type="ECO:0000256" key="2">
    <source>
        <dbReference type="SAM" id="Phobius"/>
    </source>
</evidence>